<evidence type="ECO:0000313" key="6">
    <source>
        <dbReference type="EMBL" id="GAL21642.1"/>
    </source>
</evidence>
<evidence type="ECO:0000259" key="5">
    <source>
        <dbReference type="PROSITE" id="PS50893"/>
    </source>
</evidence>
<evidence type="ECO:0000256" key="4">
    <source>
        <dbReference type="ARBA" id="ARBA00022840"/>
    </source>
</evidence>
<evidence type="ECO:0000256" key="3">
    <source>
        <dbReference type="ARBA" id="ARBA00022741"/>
    </source>
</evidence>
<reference evidence="6 7" key="1">
    <citation type="submission" date="2014-09" db="EMBL/GenBank/DDBJ databases">
        <title>Vibrio maritimus JCM 19235. (C45) whole genome shotgun sequence.</title>
        <authorList>
            <person name="Sawabe T."/>
            <person name="Meirelles P."/>
            <person name="Nakanishi M."/>
            <person name="Sayaka M."/>
            <person name="Hattori M."/>
            <person name="Ohkuma M."/>
        </authorList>
    </citation>
    <scope>NUCLEOTIDE SEQUENCE [LARGE SCALE GENOMIC DNA]</scope>
    <source>
        <strain evidence="7">JCM19235</strain>
    </source>
</reference>
<dbReference type="Proteomes" id="UP000029228">
    <property type="component" value="Unassembled WGS sequence"/>
</dbReference>
<dbReference type="SUPFAM" id="SSF52540">
    <property type="entry name" value="P-loop containing nucleoside triphosphate hydrolases"/>
    <property type="match status" value="1"/>
</dbReference>
<organism evidence="6 7">
    <name type="scientific">Vibrio maritimus</name>
    <dbReference type="NCBI Taxonomy" id="990268"/>
    <lineage>
        <taxon>Bacteria</taxon>
        <taxon>Pseudomonadati</taxon>
        <taxon>Pseudomonadota</taxon>
        <taxon>Gammaproteobacteria</taxon>
        <taxon>Vibrionales</taxon>
        <taxon>Vibrionaceae</taxon>
        <taxon>Vibrio</taxon>
    </lineage>
</organism>
<evidence type="ECO:0000313" key="7">
    <source>
        <dbReference type="Proteomes" id="UP000029228"/>
    </source>
</evidence>
<evidence type="ECO:0000256" key="1">
    <source>
        <dbReference type="ARBA" id="ARBA00005417"/>
    </source>
</evidence>
<dbReference type="InterPro" id="IPR027417">
    <property type="entry name" value="P-loop_NTPase"/>
</dbReference>
<dbReference type="STRING" id="990268.JCM19235_1464"/>
<dbReference type="GO" id="GO:0016887">
    <property type="term" value="F:ATP hydrolysis activity"/>
    <property type="evidence" value="ECO:0007669"/>
    <property type="project" value="InterPro"/>
</dbReference>
<keyword evidence="3" id="KW-0547">Nucleotide-binding</keyword>
<keyword evidence="7" id="KW-1185">Reference proteome</keyword>
<dbReference type="PROSITE" id="PS50893">
    <property type="entry name" value="ABC_TRANSPORTER_2"/>
    <property type="match status" value="1"/>
</dbReference>
<dbReference type="InterPro" id="IPR050166">
    <property type="entry name" value="ABC_transporter_ATP-bind"/>
</dbReference>
<keyword evidence="2" id="KW-0813">Transport</keyword>
<dbReference type="InterPro" id="IPR017871">
    <property type="entry name" value="ABC_transporter-like_CS"/>
</dbReference>
<protein>
    <submittedName>
        <fullName evidence="6">Hydroxymethylpyrimidine ABC transporter ATPase component</fullName>
    </submittedName>
</protein>
<accession>A0A090SQH8</accession>
<dbReference type="Gene3D" id="3.40.50.300">
    <property type="entry name" value="P-loop containing nucleotide triphosphate hydrolases"/>
    <property type="match status" value="1"/>
</dbReference>
<dbReference type="PANTHER" id="PTHR42788">
    <property type="entry name" value="TAURINE IMPORT ATP-BINDING PROTEIN-RELATED"/>
    <property type="match status" value="1"/>
</dbReference>
<dbReference type="OrthoDB" id="9802264at2"/>
<reference evidence="6 7" key="2">
    <citation type="submission" date="2014-09" db="EMBL/GenBank/DDBJ databases">
        <authorList>
            <consortium name="NBRP consortium"/>
            <person name="Sawabe T."/>
            <person name="Meirelles P."/>
            <person name="Nakanishi M."/>
            <person name="Sayaka M."/>
            <person name="Hattori M."/>
            <person name="Ohkuma M."/>
        </authorList>
    </citation>
    <scope>NUCLEOTIDE SEQUENCE [LARGE SCALE GENOMIC DNA]</scope>
    <source>
        <strain evidence="7">JCM19235</strain>
    </source>
</reference>
<dbReference type="Pfam" id="PF00005">
    <property type="entry name" value="ABC_tran"/>
    <property type="match status" value="1"/>
</dbReference>
<gene>
    <name evidence="6" type="ORF">JCM19235_1464</name>
</gene>
<feature type="domain" description="ABC transporter" evidence="5">
    <location>
        <begin position="4"/>
        <end position="233"/>
    </location>
</feature>
<name>A0A090SQH8_9VIBR</name>
<dbReference type="GO" id="GO:0005524">
    <property type="term" value="F:ATP binding"/>
    <property type="evidence" value="ECO:0007669"/>
    <property type="project" value="UniProtKB-KW"/>
</dbReference>
<proteinExistence type="inferred from homology"/>
<sequence length="264" mass="28428">MTPIRIQGATLRYLGDSSAIFSGLEVTFEPATWTAILGPSGCGKSTLLRYIAGLLTDKVEFSATEFSPPLDVLAGQVAYMAQQDLLLPWLSVLDNVCLASRLNGKKVDVQTHQKALSLLKKVGLADKAASNPNDLSGGQRQRVALARTLMQDKSVVLMDEPFSALDAVTRYKLQALAANLLKDKTVLLITHDPQEALRLGEQILVMNGKPARLHSIAPPKQGIPRDIDGEFAAIQQSILEHLAGSHAKKLDVAELQGGSNDATR</sequence>
<dbReference type="PANTHER" id="PTHR42788:SF19">
    <property type="entry name" value="ALIPHATIC SULFONATES IMPORT ATP-BINDING PROTEIN SSUB 2"/>
    <property type="match status" value="1"/>
</dbReference>
<dbReference type="SMART" id="SM00382">
    <property type="entry name" value="AAA"/>
    <property type="match status" value="1"/>
</dbReference>
<keyword evidence="4" id="KW-0067">ATP-binding</keyword>
<dbReference type="AlphaFoldDB" id="A0A090SQH8"/>
<comment type="similarity">
    <text evidence="1">Belongs to the ABC transporter superfamily.</text>
</comment>
<dbReference type="InterPro" id="IPR003439">
    <property type="entry name" value="ABC_transporter-like_ATP-bd"/>
</dbReference>
<dbReference type="EMBL" id="BBMR01000009">
    <property type="protein sequence ID" value="GAL21642.1"/>
    <property type="molecule type" value="Genomic_DNA"/>
</dbReference>
<dbReference type="InterPro" id="IPR003593">
    <property type="entry name" value="AAA+_ATPase"/>
</dbReference>
<evidence type="ECO:0000256" key="2">
    <source>
        <dbReference type="ARBA" id="ARBA00022448"/>
    </source>
</evidence>
<comment type="caution">
    <text evidence="6">The sequence shown here is derived from an EMBL/GenBank/DDBJ whole genome shotgun (WGS) entry which is preliminary data.</text>
</comment>
<dbReference type="PROSITE" id="PS00211">
    <property type="entry name" value="ABC_TRANSPORTER_1"/>
    <property type="match status" value="1"/>
</dbReference>